<dbReference type="InterPro" id="IPR007829">
    <property type="entry name" value="TM2"/>
</dbReference>
<accession>A0AAE0RV19</accession>
<feature type="transmembrane region" description="Helical" evidence="7">
    <location>
        <begin position="175"/>
        <end position="197"/>
    </location>
</feature>
<keyword evidence="4 7" id="KW-1133">Transmembrane helix</keyword>
<evidence type="ECO:0000256" key="2">
    <source>
        <dbReference type="ARBA" id="ARBA00008284"/>
    </source>
</evidence>
<comment type="subcellular location">
    <subcellularLocation>
        <location evidence="1">Membrane</location>
        <topology evidence="1">Multi-pass membrane protein</topology>
    </subcellularLocation>
</comment>
<gene>
    <name evidence="9" type="ORF">CHS0354_034072</name>
</gene>
<evidence type="ECO:0000256" key="5">
    <source>
        <dbReference type="ARBA" id="ARBA00023136"/>
    </source>
</evidence>
<name>A0AAE0RV19_9BIVA</name>
<feature type="transmembrane region" description="Helical" evidence="7">
    <location>
        <begin position="203"/>
        <end position="228"/>
    </location>
</feature>
<feature type="compositionally biased region" description="Polar residues" evidence="6">
    <location>
        <begin position="396"/>
        <end position="422"/>
    </location>
</feature>
<dbReference type="PANTHER" id="PTHR21016">
    <property type="entry name" value="BETA-AMYLOID BINDING PROTEIN-RELATED"/>
    <property type="match status" value="1"/>
</dbReference>
<evidence type="ECO:0000259" key="8">
    <source>
        <dbReference type="Pfam" id="PF05154"/>
    </source>
</evidence>
<feature type="domain" description="TM2" evidence="8">
    <location>
        <begin position="174"/>
        <end position="222"/>
    </location>
</feature>
<feature type="region of interest" description="Disordered" evidence="6">
    <location>
        <begin position="392"/>
        <end position="440"/>
    </location>
</feature>
<feature type="transmembrane region" description="Helical" evidence="7">
    <location>
        <begin position="135"/>
        <end position="154"/>
    </location>
</feature>
<feature type="domain" description="TM2" evidence="8">
    <location>
        <begin position="112"/>
        <end position="154"/>
    </location>
</feature>
<evidence type="ECO:0000256" key="3">
    <source>
        <dbReference type="ARBA" id="ARBA00022692"/>
    </source>
</evidence>
<dbReference type="Pfam" id="PF05154">
    <property type="entry name" value="TM2"/>
    <property type="match status" value="4"/>
</dbReference>
<feature type="transmembrane region" description="Helical" evidence="7">
    <location>
        <begin position="66"/>
        <end position="91"/>
    </location>
</feature>
<reference evidence="9" key="3">
    <citation type="submission" date="2023-05" db="EMBL/GenBank/DDBJ databases">
        <authorList>
            <person name="Smith C.H."/>
        </authorList>
    </citation>
    <scope>NUCLEOTIDE SEQUENCE</scope>
    <source>
        <strain evidence="9">CHS0354</strain>
        <tissue evidence="9">Mantle</tissue>
    </source>
</reference>
<evidence type="ECO:0000256" key="1">
    <source>
        <dbReference type="ARBA" id="ARBA00004141"/>
    </source>
</evidence>
<feature type="transmembrane region" description="Helical" evidence="7">
    <location>
        <begin position="248"/>
        <end position="265"/>
    </location>
</feature>
<proteinExistence type="inferred from homology"/>
<evidence type="ECO:0000256" key="6">
    <source>
        <dbReference type="SAM" id="MobiDB-lite"/>
    </source>
</evidence>
<comment type="similarity">
    <text evidence="2">Belongs to the TM2 family.</text>
</comment>
<feature type="domain" description="TM2" evidence="8">
    <location>
        <begin position="37"/>
        <end position="85"/>
    </location>
</feature>
<keyword evidence="10" id="KW-1185">Reference proteome</keyword>
<organism evidence="9 10">
    <name type="scientific">Potamilus streckersoni</name>
    <dbReference type="NCBI Taxonomy" id="2493646"/>
    <lineage>
        <taxon>Eukaryota</taxon>
        <taxon>Metazoa</taxon>
        <taxon>Spiralia</taxon>
        <taxon>Lophotrochozoa</taxon>
        <taxon>Mollusca</taxon>
        <taxon>Bivalvia</taxon>
        <taxon>Autobranchia</taxon>
        <taxon>Heteroconchia</taxon>
        <taxon>Palaeoheterodonta</taxon>
        <taxon>Unionida</taxon>
        <taxon>Unionoidea</taxon>
        <taxon>Unionidae</taxon>
        <taxon>Ambleminae</taxon>
        <taxon>Lampsilini</taxon>
        <taxon>Potamilus</taxon>
    </lineage>
</organism>
<sequence length="440" mass="49407">MEKQQISNEDHSQREMANSFTADRGQNFPNRIPLADKKSVVDAYILGIVFGCLGAHHFYLRRIGFGVLYFFTFGLFGVGYLIDLFRMPYLVALANKEIADPKQRNKANISDAYVLWFPCGIFGFHHFYLKNPGLGMLYFFTLGVFGIGWIIDLFRIPSLVEEHNSRDPSNVQLKSVGAACVFTISPLGLLGSHHFYLGNIGFGLTYFFTFGLLGIGWIVDWFRVCILVQRANNAIKNGPDNRKYVDEAYVLWFPLGVLGLHHFYLNRPVWGILYFFTFGLVGIGWLIDGFRIPCLVKDANRINAEKGLIIVTPRQPIQQTRYPPASQTGYGTNVLTPPFQVVLSTQGYPVSGYNPIHYPYQQYATQYPPSGYMYPPGAGQYPPGALPNYSVLPHTGESNGKQISTESYGTGMSTESHNTDMSMDNPPPYSENDVKSNLSL</sequence>
<dbReference type="PANTHER" id="PTHR21016:SF25">
    <property type="entry name" value="TM2 DOMAIN-CONTAINING PROTEIN DDB_G0277895-RELATED"/>
    <property type="match status" value="1"/>
</dbReference>
<dbReference type="InterPro" id="IPR050932">
    <property type="entry name" value="TM2D1-3-like"/>
</dbReference>
<evidence type="ECO:0000313" key="9">
    <source>
        <dbReference type="EMBL" id="KAK3580131.1"/>
    </source>
</evidence>
<dbReference type="Proteomes" id="UP001195483">
    <property type="component" value="Unassembled WGS sequence"/>
</dbReference>
<comment type="caution">
    <text evidence="9">The sequence shown here is derived from an EMBL/GenBank/DDBJ whole genome shotgun (WGS) entry which is preliminary data.</text>
</comment>
<evidence type="ECO:0000256" key="7">
    <source>
        <dbReference type="SAM" id="Phobius"/>
    </source>
</evidence>
<feature type="domain" description="TM2" evidence="8">
    <location>
        <begin position="248"/>
        <end position="290"/>
    </location>
</feature>
<dbReference type="AlphaFoldDB" id="A0AAE0RV19"/>
<evidence type="ECO:0000256" key="4">
    <source>
        <dbReference type="ARBA" id="ARBA00022989"/>
    </source>
</evidence>
<reference evidence="9" key="1">
    <citation type="journal article" date="2021" name="Genome Biol. Evol.">
        <title>A High-Quality Reference Genome for a Parasitic Bivalve with Doubly Uniparental Inheritance (Bivalvia: Unionida).</title>
        <authorList>
            <person name="Smith C.H."/>
        </authorList>
    </citation>
    <scope>NUCLEOTIDE SEQUENCE</scope>
    <source>
        <strain evidence="9">CHS0354</strain>
    </source>
</reference>
<keyword evidence="3 7" id="KW-0812">Transmembrane</keyword>
<reference evidence="9" key="2">
    <citation type="journal article" date="2021" name="Genome Biol. Evol.">
        <title>Developing a high-quality reference genome for a parasitic bivalve with doubly uniparental inheritance (Bivalvia: Unionida).</title>
        <authorList>
            <person name="Smith C.H."/>
        </authorList>
    </citation>
    <scope>NUCLEOTIDE SEQUENCE</scope>
    <source>
        <strain evidence="9">CHS0354</strain>
        <tissue evidence="9">Mantle</tissue>
    </source>
</reference>
<feature type="transmembrane region" description="Helical" evidence="7">
    <location>
        <begin position="41"/>
        <end position="60"/>
    </location>
</feature>
<evidence type="ECO:0000313" key="10">
    <source>
        <dbReference type="Proteomes" id="UP001195483"/>
    </source>
</evidence>
<protein>
    <recommendedName>
        <fullName evidence="8">TM2 domain-containing protein</fullName>
    </recommendedName>
</protein>
<feature type="transmembrane region" description="Helical" evidence="7">
    <location>
        <begin position="271"/>
        <end position="287"/>
    </location>
</feature>
<feature type="transmembrane region" description="Helical" evidence="7">
    <location>
        <begin position="112"/>
        <end position="129"/>
    </location>
</feature>
<keyword evidence="5 7" id="KW-0472">Membrane</keyword>
<dbReference type="EMBL" id="JAEAOA010001989">
    <property type="protein sequence ID" value="KAK3580131.1"/>
    <property type="molecule type" value="Genomic_DNA"/>
</dbReference>
<dbReference type="GO" id="GO:0016020">
    <property type="term" value="C:membrane"/>
    <property type="evidence" value="ECO:0007669"/>
    <property type="project" value="UniProtKB-SubCell"/>
</dbReference>